<reference evidence="2" key="1">
    <citation type="journal article" date="2022" name="Mol. Ecol. Resour.">
        <title>The genomes of chicory, endive, great burdock and yacon provide insights into Asteraceae palaeo-polyploidization history and plant inulin production.</title>
        <authorList>
            <person name="Fan W."/>
            <person name="Wang S."/>
            <person name="Wang H."/>
            <person name="Wang A."/>
            <person name="Jiang F."/>
            <person name="Liu H."/>
            <person name="Zhao H."/>
            <person name="Xu D."/>
            <person name="Zhang Y."/>
        </authorList>
    </citation>
    <scope>NUCLEOTIDE SEQUENCE [LARGE SCALE GENOMIC DNA]</scope>
    <source>
        <strain evidence="2">cv. Yunnan</strain>
    </source>
</reference>
<comment type="caution">
    <text evidence="1">The sequence shown here is derived from an EMBL/GenBank/DDBJ whole genome shotgun (WGS) entry which is preliminary data.</text>
</comment>
<name>A0ACB9IH50_9ASTR</name>
<sequence length="137" mass="15002">MNSDTHEHHECNSSELQFQHKKQEDEKNSALSIELPSSVQEFNNSDDEPTTPTSSDQKIPVPDTCPPAPRKPRSVPRSNKRKTLNIERISVDLMVVFNAMFVPPAVVAVPDILAGDLGAGDRAKKVKKANVTIGSSN</sequence>
<dbReference type="EMBL" id="CM042025">
    <property type="protein sequence ID" value="KAI3806397.1"/>
    <property type="molecule type" value="Genomic_DNA"/>
</dbReference>
<gene>
    <name evidence="1" type="ORF">L1987_22301</name>
</gene>
<protein>
    <submittedName>
        <fullName evidence="1">Uncharacterized protein</fullName>
    </submittedName>
</protein>
<keyword evidence="2" id="KW-1185">Reference proteome</keyword>
<reference evidence="1 2" key="2">
    <citation type="journal article" date="2022" name="Mol. Ecol. Resour.">
        <title>The genomes of chicory, endive, great burdock and yacon provide insights into Asteraceae paleo-polyploidization history and plant inulin production.</title>
        <authorList>
            <person name="Fan W."/>
            <person name="Wang S."/>
            <person name="Wang H."/>
            <person name="Wang A."/>
            <person name="Jiang F."/>
            <person name="Liu H."/>
            <person name="Zhao H."/>
            <person name="Xu D."/>
            <person name="Zhang Y."/>
        </authorList>
    </citation>
    <scope>NUCLEOTIDE SEQUENCE [LARGE SCALE GENOMIC DNA]</scope>
    <source>
        <strain evidence="2">cv. Yunnan</strain>
        <tissue evidence="1">Leaves</tissue>
    </source>
</reference>
<evidence type="ECO:0000313" key="1">
    <source>
        <dbReference type="EMBL" id="KAI3806397.1"/>
    </source>
</evidence>
<accession>A0ACB9IH50</accession>
<evidence type="ECO:0000313" key="2">
    <source>
        <dbReference type="Proteomes" id="UP001056120"/>
    </source>
</evidence>
<dbReference type="Proteomes" id="UP001056120">
    <property type="component" value="Linkage Group LG08"/>
</dbReference>
<proteinExistence type="predicted"/>
<organism evidence="1 2">
    <name type="scientific">Smallanthus sonchifolius</name>
    <dbReference type="NCBI Taxonomy" id="185202"/>
    <lineage>
        <taxon>Eukaryota</taxon>
        <taxon>Viridiplantae</taxon>
        <taxon>Streptophyta</taxon>
        <taxon>Embryophyta</taxon>
        <taxon>Tracheophyta</taxon>
        <taxon>Spermatophyta</taxon>
        <taxon>Magnoliopsida</taxon>
        <taxon>eudicotyledons</taxon>
        <taxon>Gunneridae</taxon>
        <taxon>Pentapetalae</taxon>
        <taxon>asterids</taxon>
        <taxon>campanulids</taxon>
        <taxon>Asterales</taxon>
        <taxon>Asteraceae</taxon>
        <taxon>Asteroideae</taxon>
        <taxon>Heliantheae alliance</taxon>
        <taxon>Millerieae</taxon>
        <taxon>Smallanthus</taxon>
    </lineage>
</organism>